<protein>
    <recommendedName>
        <fullName evidence="13">Sensor protein FixL</fullName>
        <ecNumber evidence="3">2.7.13.3</ecNumber>
    </recommendedName>
</protein>
<keyword evidence="11" id="KW-0902">Two-component regulatory system</keyword>
<dbReference type="Gene3D" id="1.10.287.130">
    <property type="match status" value="1"/>
</dbReference>
<keyword evidence="8 17" id="KW-0418">Kinase</keyword>
<keyword evidence="9" id="KW-0067">ATP-binding</keyword>
<dbReference type="InterPro" id="IPR036890">
    <property type="entry name" value="HATPase_C_sf"/>
</dbReference>
<evidence type="ECO:0000256" key="4">
    <source>
        <dbReference type="ARBA" id="ARBA00022553"/>
    </source>
</evidence>
<dbReference type="InterPro" id="IPR003594">
    <property type="entry name" value="HATPase_dom"/>
</dbReference>
<dbReference type="SMART" id="SM00091">
    <property type="entry name" value="PAS"/>
    <property type="match status" value="2"/>
</dbReference>
<dbReference type="GO" id="GO:0006355">
    <property type="term" value="P:regulation of DNA-templated transcription"/>
    <property type="evidence" value="ECO:0007669"/>
    <property type="project" value="InterPro"/>
</dbReference>
<dbReference type="SUPFAM" id="SSF47384">
    <property type="entry name" value="Homodimeric domain of signal transducing histidine kinase"/>
    <property type="match status" value="1"/>
</dbReference>
<evidence type="ECO:0000256" key="7">
    <source>
        <dbReference type="ARBA" id="ARBA00022741"/>
    </source>
</evidence>
<dbReference type="InterPro" id="IPR013767">
    <property type="entry name" value="PAS_fold"/>
</dbReference>
<evidence type="ECO:0000313" key="17">
    <source>
        <dbReference type="EMBL" id="KMO30274.1"/>
    </source>
</evidence>
<dbReference type="Pfam" id="PF08447">
    <property type="entry name" value="PAS_3"/>
    <property type="match status" value="1"/>
</dbReference>
<dbReference type="SUPFAM" id="SSF55874">
    <property type="entry name" value="ATPase domain of HSP90 chaperone/DNA topoisomerase II/histidine kinase"/>
    <property type="match status" value="1"/>
</dbReference>
<dbReference type="Gene3D" id="6.10.250.2580">
    <property type="match status" value="1"/>
</dbReference>
<dbReference type="InterPro" id="IPR000014">
    <property type="entry name" value="PAS"/>
</dbReference>
<gene>
    <name evidence="17" type="ORF">VP06_22305</name>
</gene>
<feature type="domain" description="PAS" evidence="15">
    <location>
        <begin position="13"/>
        <end position="84"/>
    </location>
</feature>
<feature type="domain" description="PAC" evidence="16">
    <location>
        <begin position="208"/>
        <end position="267"/>
    </location>
</feature>
<comment type="catalytic activity">
    <reaction evidence="1">
        <text>ATP + protein L-histidine = ADP + protein N-phospho-L-histidine.</text>
        <dbReference type="EC" id="2.7.13.3"/>
    </reaction>
</comment>
<dbReference type="PATRIC" id="fig|270351.6.peg.2243"/>
<dbReference type="PROSITE" id="PS50112">
    <property type="entry name" value="PAS"/>
    <property type="match status" value="2"/>
</dbReference>
<evidence type="ECO:0000256" key="8">
    <source>
        <dbReference type="ARBA" id="ARBA00022777"/>
    </source>
</evidence>
<dbReference type="InterPro" id="IPR013655">
    <property type="entry name" value="PAS_fold_3"/>
</dbReference>
<accession>A0A0J6S980</accession>
<dbReference type="InterPro" id="IPR035965">
    <property type="entry name" value="PAS-like_dom_sf"/>
</dbReference>
<dbReference type="InterPro" id="IPR001610">
    <property type="entry name" value="PAC"/>
</dbReference>
<feature type="domain" description="Histidine kinase" evidence="14">
    <location>
        <begin position="287"/>
        <end position="508"/>
    </location>
</feature>
<dbReference type="Gene3D" id="3.30.450.20">
    <property type="entry name" value="PAS domain"/>
    <property type="match status" value="2"/>
</dbReference>
<dbReference type="Proteomes" id="UP000035929">
    <property type="component" value="Unassembled WGS sequence"/>
</dbReference>
<organism evidence="17 18">
    <name type="scientific">Methylobacterium aquaticum</name>
    <dbReference type="NCBI Taxonomy" id="270351"/>
    <lineage>
        <taxon>Bacteria</taxon>
        <taxon>Pseudomonadati</taxon>
        <taxon>Pseudomonadota</taxon>
        <taxon>Alphaproteobacteria</taxon>
        <taxon>Hyphomicrobiales</taxon>
        <taxon>Methylobacteriaceae</taxon>
        <taxon>Methylobacterium</taxon>
    </lineage>
</organism>
<name>A0A0J6S980_9HYPH</name>
<reference evidence="17 18" key="1">
    <citation type="submission" date="2015-03" db="EMBL/GenBank/DDBJ databases">
        <title>Genome sequencing of Methylobacterium aquaticum DSM16371 type strain.</title>
        <authorList>
            <person name="Chaudhry V."/>
            <person name="Patil P.B."/>
        </authorList>
    </citation>
    <scope>NUCLEOTIDE SEQUENCE [LARGE SCALE GENOMIC DNA]</scope>
    <source>
        <strain evidence="17 18">DSM 16371</strain>
    </source>
</reference>
<evidence type="ECO:0000256" key="10">
    <source>
        <dbReference type="ARBA" id="ARBA00023004"/>
    </source>
</evidence>
<dbReference type="NCBIfam" id="TIGR00229">
    <property type="entry name" value="sensory_box"/>
    <property type="match status" value="2"/>
</dbReference>
<dbReference type="PANTHER" id="PTHR43065:SF10">
    <property type="entry name" value="PEROXIDE STRESS-ACTIVATED HISTIDINE KINASE MAK3"/>
    <property type="match status" value="1"/>
</dbReference>
<dbReference type="CDD" id="cd00130">
    <property type="entry name" value="PAS"/>
    <property type="match status" value="2"/>
</dbReference>
<evidence type="ECO:0000256" key="3">
    <source>
        <dbReference type="ARBA" id="ARBA00012438"/>
    </source>
</evidence>
<evidence type="ECO:0000259" key="16">
    <source>
        <dbReference type="PROSITE" id="PS50113"/>
    </source>
</evidence>
<dbReference type="InterPro" id="IPR005467">
    <property type="entry name" value="His_kinase_dom"/>
</dbReference>
<dbReference type="PROSITE" id="PS50109">
    <property type="entry name" value="HIS_KIN"/>
    <property type="match status" value="1"/>
</dbReference>
<dbReference type="RefSeq" id="WP_048465972.1">
    <property type="nucleotide sequence ID" value="NZ_LABX01000178.1"/>
</dbReference>
<dbReference type="EMBL" id="LABX01000178">
    <property type="protein sequence ID" value="KMO30274.1"/>
    <property type="molecule type" value="Genomic_DNA"/>
</dbReference>
<dbReference type="GO" id="GO:0000155">
    <property type="term" value="F:phosphorelay sensor kinase activity"/>
    <property type="evidence" value="ECO:0007669"/>
    <property type="project" value="InterPro"/>
</dbReference>
<evidence type="ECO:0000256" key="12">
    <source>
        <dbReference type="ARBA" id="ARBA00059827"/>
    </source>
</evidence>
<dbReference type="InterPro" id="IPR003661">
    <property type="entry name" value="HisK_dim/P_dom"/>
</dbReference>
<feature type="domain" description="PAS" evidence="15">
    <location>
        <begin position="140"/>
        <end position="210"/>
    </location>
</feature>
<dbReference type="PRINTS" id="PR00344">
    <property type="entry name" value="BCTRLSENSOR"/>
</dbReference>
<sequence>MTIPETPSPGSPNADELRRTLDEVGICFWSLDPSTGRITVSPSGARLFGVPPERLATFEATQSLVHPDDRAARAAAIRRALARGGSYEVDYRVVRPDGETDWLRSRGTVEIDPEGGPLRHRGVVFSIRAQRQAETDLRAREAHLRSILETVPDAMVVIDEAARIQSFSATAVRQFGYAPEEVVGRNVSLLMPEPYRSRHDSYMARYLATGERRIIGIGRVVVGQRKDGSTFPMELAVGEMRSSGARYFTGFIRDLTERQRTETRLQELQSELVHMSRFTALGEMASTLAHEINQPLTAIASYLKGCRRLLDRMQGAGTTAPEMAMLAGAVDQAADQALRAGQVIRHLREFVARGEGERHIEELPKLIEEASALALVGAKERGVHVTFALDPEAPLVLADRIQVQQVLLNLIRNAIEAMQDSGKRELHVSTRALPEEGLVEVGVTDTGPGLAPEVAARLFQPFVTTKPQGMGVGLSICRTIVEAHGGKIRAESRPGQGTDFRFSLRTVDRGELDDAR</sequence>
<dbReference type="PANTHER" id="PTHR43065">
    <property type="entry name" value="SENSOR HISTIDINE KINASE"/>
    <property type="match status" value="1"/>
</dbReference>
<dbReference type="SMART" id="SM00387">
    <property type="entry name" value="HATPase_c"/>
    <property type="match status" value="1"/>
</dbReference>
<evidence type="ECO:0000256" key="2">
    <source>
        <dbReference type="ARBA" id="ARBA00001971"/>
    </source>
</evidence>
<dbReference type="SUPFAM" id="SSF55785">
    <property type="entry name" value="PYP-like sensor domain (PAS domain)"/>
    <property type="match status" value="2"/>
</dbReference>
<keyword evidence="5" id="KW-0479">Metal-binding</keyword>
<dbReference type="Pfam" id="PF02518">
    <property type="entry name" value="HATPase_c"/>
    <property type="match status" value="1"/>
</dbReference>
<dbReference type="Gene3D" id="3.30.565.10">
    <property type="entry name" value="Histidine kinase-like ATPase, C-terminal domain"/>
    <property type="match status" value="1"/>
</dbReference>
<keyword evidence="4" id="KW-0597">Phosphoprotein</keyword>
<evidence type="ECO:0000256" key="13">
    <source>
        <dbReference type="ARBA" id="ARBA00070616"/>
    </source>
</evidence>
<comment type="cofactor">
    <cofactor evidence="2">
        <name>heme</name>
        <dbReference type="ChEBI" id="CHEBI:30413"/>
    </cofactor>
</comment>
<evidence type="ECO:0000256" key="1">
    <source>
        <dbReference type="ARBA" id="ARBA00000085"/>
    </source>
</evidence>
<comment type="function">
    <text evidence="12">Putative oxygen sensor; modulates the activity of FixJ, a transcriptional activator of nitrogen fixation fixK gene. FixL probably acts as a kinase that phosphorylates FixJ.</text>
</comment>
<evidence type="ECO:0000259" key="14">
    <source>
        <dbReference type="PROSITE" id="PS50109"/>
    </source>
</evidence>
<keyword evidence="7" id="KW-0547">Nucleotide-binding</keyword>
<comment type="caution">
    <text evidence="17">The sequence shown here is derived from an EMBL/GenBank/DDBJ whole genome shotgun (WGS) entry which is preliminary data.</text>
</comment>
<dbReference type="EC" id="2.7.13.3" evidence="3"/>
<feature type="domain" description="PAC" evidence="16">
    <location>
        <begin position="87"/>
        <end position="139"/>
    </location>
</feature>
<dbReference type="Pfam" id="PF00512">
    <property type="entry name" value="HisKA"/>
    <property type="match status" value="1"/>
</dbReference>
<dbReference type="FunFam" id="3.30.450.20:FF:000060">
    <property type="entry name" value="Sensor protein FixL"/>
    <property type="match status" value="1"/>
</dbReference>
<dbReference type="InterPro" id="IPR036097">
    <property type="entry name" value="HisK_dim/P_sf"/>
</dbReference>
<evidence type="ECO:0000256" key="6">
    <source>
        <dbReference type="ARBA" id="ARBA00022679"/>
    </source>
</evidence>
<dbReference type="Pfam" id="PF00989">
    <property type="entry name" value="PAS"/>
    <property type="match status" value="1"/>
</dbReference>
<dbReference type="GO" id="GO:0005524">
    <property type="term" value="F:ATP binding"/>
    <property type="evidence" value="ECO:0007669"/>
    <property type="project" value="UniProtKB-KW"/>
</dbReference>
<dbReference type="OrthoDB" id="9789238at2"/>
<dbReference type="InterPro" id="IPR000700">
    <property type="entry name" value="PAS-assoc_C"/>
</dbReference>
<dbReference type="SMART" id="SM00086">
    <property type="entry name" value="PAC"/>
    <property type="match status" value="2"/>
</dbReference>
<evidence type="ECO:0000259" key="15">
    <source>
        <dbReference type="PROSITE" id="PS50112"/>
    </source>
</evidence>
<keyword evidence="5" id="KW-0349">Heme</keyword>
<evidence type="ECO:0000256" key="9">
    <source>
        <dbReference type="ARBA" id="ARBA00022840"/>
    </source>
</evidence>
<dbReference type="AlphaFoldDB" id="A0A0J6S980"/>
<evidence type="ECO:0000256" key="11">
    <source>
        <dbReference type="ARBA" id="ARBA00023012"/>
    </source>
</evidence>
<evidence type="ECO:0000313" key="18">
    <source>
        <dbReference type="Proteomes" id="UP000035929"/>
    </source>
</evidence>
<proteinExistence type="predicted"/>
<evidence type="ECO:0000256" key="5">
    <source>
        <dbReference type="ARBA" id="ARBA00022617"/>
    </source>
</evidence>
<dbReference type="CDD" id="cd00082">
    <property type="entry name" value="HisKA"/>
    <property type="match status" value="1"/>
</dbReference>
<keyword evidence="10" id="KW-0408">Iron</keyword>
<dbReference type="InterPro" id="IPR004358">
    <property type="entry name" value="Sig_transdc_His_kin-like_C"/>
</dbReference>
<dbReference type="PROSITE" id="PS50113">
    <property type="entry name" value="PAC"/>
    <property type="match status" value="2"/>
</dbReference>
<dbReference type="SMART" id="SM00388">
    <property type="entry name" value="HisKA"/>
    <property type="match status" value="1"/>
</dbReference>
<keyword evidence="6" id="KW-0808">Transferase</keyword>